<name>A0A371GKJ0_MUCPR</name>
<dbReference type="EMBL" id="QJKJ01005210">
    <property type="protein sequence ID" value="RDX91058.1"/>
    <property type="molecule type" value="Genomic_DNA"/>
</dbReference>
<feature type="compositionally biased region" description="Basic and acidic residues" evidence="1">
    <location>
        <begin position="1"/>
        <end position="18"/>
    </location>
</feature>
<evidence type="ECO:0000256" key="1">
    <source>
        <dbReference type="SAM" id="MobiDB-lite"/>
    </source>
</evidence>
<evidence type="ECO:0000313" key="3">
    <source>
        <dbReference type="Proteomes" id="UP000257109"/>
    </source>
</evidence>
<comment type="caution">
    <text evidence="2">The sequence shown here is derived from an EMBL/GenBank/DDBJ whole genome shotgun (WGS) entry which is preliminary data.</text>
</comment>
<dbReference type="Proteomes" id="UP000257109">
    <property type="component" value="Unassembled WGS sequence"/>
</dbReference>
<sequence>MDEEKEWPKKDKSPKEEFPITSTNTKMDSNGKDGGDQLPMTTTMVAIVFHLQWPGYGGVELPSSVPTSPDSPLLATGHNTQSLVLCSLQPEQTPY</sequence>
<protein>
    <submittedName>
        <fullName evidence="2">Uncharacterized protein</fullName>
    </submittedName>
</protein>
<evidence type="ECO:0000313" key="2">
    <source>
        <dbReference type="EMBL" id="RDX91058.1"/>
    </source>
</evidence>
<reference evidence="2" key="1">
    <citation type="submission" date="2018-05" db="EMBL/GenBank/DDBJ databases">
        <title>Draft genome of Mucuna pruriens seed.</title>
        <authorList>
            <person name="Nnadi N.E."/>
            <person name="Vos R."/>
            <person name="Hasami M.H."/>
            <person name="Devisetty U.K."/>
            <person name="Aguiy J.C."/>
        </authorList>
    </citation>
    <scope>NUCLEOTIDE SEQUENCE [LARGE SCALE GENOMIC DNA]</scope>
    <source>
        <strain evidence="2">JCA_2017</strain>
    </source>
</reference>
<dbReference type="AlphaFoldDB" id="A0A371GKJ0"/>
<keyword evidence="3" id="KW-1185">Reference proteome</keyword>
<accession>A0A371GKJ0</accession>
<feature type="non-terminal residue" evidence="2">
    <location>
        <position position="1"/>
    </location>
</feature>
<organism evidence="2 3">
    <name type="scientific">Mucuna pruriens</name>
    <name type="common">Velvet bean</name>
    <name type="synonym">Dolichos pruriens</name>
    <dbReference type="NCBI Taxonomy" id="157652"/>
    <lineage>
        <taxon>Eukaryota</taxon>
        <taxon>Viridiplantae</taxon>
        <taxon>Streptophyta</taxon>
        <taxon>Embryophyta</taxon>
        <taxon>Tracheophyta</taxon>
        <taxon>Spermatophyta</taxon>
        <taxon>Magnoliopsida</taxon>
        <taxon>eudicotyledons</taxon>
        <taxon>Gunneridae</taxon>
        <taxon>Pentapetalae</taxon>
        <taxon>rosids</taxon>
        <taxon>fabids</taxon>
        <taxon>Fabales</taxon>
        <taxon>Fabaceae</taxon>
        <taxon>Papilionoideae</taxon>
        <taxon>50 kb inversion clade</taxon>
        <taxon>NPAAA clade</taxon>
        <taxon>indigoferoid/millettioid clade</taxon>
        <taxon>Phaseoleae</taxon>
        <taxon>Mucuna</taxon>
    </lineage>
</organism>
<feature type="region of interest" description="Disordered" evidence="1">
    <location>
        <begin position="1"/>
        <end position="38"/>
    </location>
</feature>
<proteinExistence type="predicted"/>
<gene>
    <name evidence="2" type="ORF">CR513_27015</name>
</gene>